<dbReference type="RefSeq" id="WP_179794428.1">
    <property type="nucleotide sequence ID" value="NZ_BAABHP010000021.1"/>
</dbReference>
<dbReference type="Proteomes" id="UP000535890">
    <property type="component" value="Unassembled WGS sequence"/>
</dbReference>
<gene>
    <name evidence="1" type="ORF">BJ983_002904</name>
</gene>
<keyword evidence="2" id="KW-1185">Reference proteome</keyword>
<protein>
    <submittedName>
        <fullName evidence="1">Uncharacterized protein</fullName>
    </submittedName>
</protein>
<reference evidence="1 2" key="1">
    <citation type="submission" date="2020-07" db="EMBL/GenBank/DDBJ databases">
        <title>Sequencing the genomes of 1000 actinobacteria strains.</title>
        <authorList>
            <person name="Klenk H.-P."/>
        </authorList>
    </citation>
    <scope>NUCLEOTIDE SEQUENCE [LARGE SCALE GENOMIC DNA]</scope>
    <source>
        <strain evidence="1 2">DSM 45772</strain>
    </source>
</reference>
<dbReference type="AlphaFoldDB" id="A0A7Y9J625"/>
<proteinExistence type="predicted"/>
<evidence type="ECO:0000313" key="2">
    <source>
        <dbReference type="Proteomes" id="UP000535890"/>
    </source>
</evidence>
<comment type="caution">
    <text evidence="1">The sequence shown here is derived from an EMBL/GenBank/DDBJ whole genome shotgun (WGS) entry which is preliminary data.</text>
</comment>
<evidence type="ECO:0000313" key="1">
    <source>
        <dbReference type="EMBL" id="NYD36802.1"/>
    </source>
</evidence>
<name>A0A7Y9J625_9PSEU</name>
<accession>A0A7Y9J625</accession>
<organism evidence="1 2">
    <name type="scientific">Actinomycetospora corticicola</name>
    <dbReference type="NCBI Taxonomy" id="663602"/>
    <lineage>
        <taxon>Bacteria</taxon>
        <taxon>Bacillati</taxon>
        <taxon>Actinomycetota</taxon>
        <taxon>Actinomycetes</taxon>
        <taxon>Pseudonocardiales</taxon>
        <taxon>Pseudonocardiaceae</taxon>
        <taxon>Actinomycetospora</taxon>
    </lineage>
</organism>
<sequence>MSEVFQTQAAARTRRRAAHWHWPGDRVPYRPYPGSACGDHRLAREHGRDPAGVPAEARCRARGCRERWAAVEQGPDLMTVTTEGP</sequence>
<dbReference type="EMBL" id="JACCBN010000001">
    <property type="protein sequence ID" value="NYD36802.1"/>
    <property type="molecule type" value="Genomic_DNA"/>
</dbReference>